<reference evidence="2" key="1">
    <citation type="journal article" date="2020" name="Stud. Mycol.">
        <title>101 Dothideomycetes genomes: a test case for predicting lifestyles and emergence of pathogens.</title>
        <authorList>
            <person name="Haridas S."/>
            <person name="Albert R."/>
            <person name="Binder M."/>
            <person name="Bloem J."/>
            <person name="Labutti K."/>
            <person name="Salamov A."/>
            <person name="Andreopoulos B."/>
            <person name="Baker S."/>
            <person name="Barry K."/>
            <person name="Bills G."/>
            <person name="Bluhm B."/>
            <person name="Cannon C."/>
            <person name="Castanera R."/>
            <person name="Culley D."/>
            <person name="Daum C."/>
            <person name="Ezra D."/>
            <person name="Gonzalez J."/>
            <person name="Henrissat B."/>
            <person name="Kuo A."/>
            <person name="Liang C."/>
            <person name="Lipzen A."/>
            <person name="Lutzoni F."/>
            <person name="Magnuson J."/>
            <person name="Mondo S."/>
            <person name="Nolan M."/>
            <person name="Ohm R."/>
            <person name="Pangilinan J."/>
            <person name="Park H.-J."/>
            <person name="Ramirez L."/>
            <person name="Alfaro M."/>
            <person name="Sun H."/>
            <person name="Tritt A."/>
            <person name="Yoshinaga Y."/>
            <person name="Zwiers L.-H."/>
            <person name="Turgeon B."/>
            <person name="Goodwin S."/>
            <person name="Spatafora J."/>
            <person name="Crous P."/>
            <person name="Grigoriev I."/>
        </authorList>
    </citation>
    <scope>NUCLEOTIDE SEQUENCE</scope>
    <source>
        <strain evidence="2">CBS 627.86</strain>
    </source>
</reference>
<sequence length="670" mass="75901">METNPSEPLYRPLDPARQEIRLIEIVSTEPDIVCRLSVVSLLDKPDFFALSYVWGNVEDTQEIFVDGRRIAVTRNIAGALGDVFYHWNKGGASHTPKHSRRLWADAICINQQDTTEQNHQVPLMKTIYPNAQCVFAWLGRPTTELNAGMDFYNMLGGEMQSLMERHNRNLAELVSMELSEVIREVPEDPVEWIQKHPILHTEMGWAFTFFQAPYWSRVWIFQEVALAADLVFICGNRLFHYLFLLTLQPWNQWVRAVHKEDNRPEYFDRITWHRLMTIGIEPGTVFRIKAARTFQQLRGTGFPADLYLNLGISMAMMAPSLSATNPKDYVYGLSGLIGLLVQPDYSPHTTVADVYCGLVEVWLQHLNWYRNVHQRTNPAIEVTCDLWFMRLAGYGSGWVLVPGLPSWAPNLCNVGKDGTKRYIGGTLPRIASSAFDEYRHQAALHQRTLICPAMKLDGIPTQLPQLASNFEGTLRWFIDLGGGPSLYATAQSFLGALVQVLQVENFIREPSDNEAGTAYLAKVLYKQYLLDLGIPQGSIFATNTWNNETHIAEFISRLGLLDASDIEQMEETLIQDSTIIGLVRIQVMIENVFGYRIGFTKGGRLGLFPRDIAEEDEVFLLKGCDAPLVLRKEGDHYVNVGSCFLADLINDDGTIINEQDHGQVKMIQIV</sequence>
<keyword evidence="3" id="KW-1185">Reference proteome</keyword>
<dbReference type="EMBL" id="ML977336">
    <property type="protein sequence ID" value="KAF2110990.1"/>
    <property type="molecule type" value="Genomic_DNA"/>
</dbReference>
<accession>A0A6A5YVA9</accession>
<evidence type="ECO:0000313" key="2">
    <source>
        <dbReference type="EMBL" id="KAF2110990.1"/>
    </source>
</evidence>
<feature type="domain" description="Heterokaryon incompatibility" evidence="1">
    <location>
        <begin position="47"/>
        <end position="223"/>
    </location>
</feature>
<proteinExistence type="predicted"/>
<dbReference type="AlphaFoldDB" id="A0A6A5YVA9"/>
<evidence type="ECO:0000259" key="1">
    <source>
        <dbReference type="Pfam" id="PF06985"/>
    </source>
</evidence>
<dbReference type="PANTHER" id="PTHR24148">
    <property type="entry name" value="ANKYRIN REPEAT DOMAIN-CONTAINING PROTEIN 39 HOMOLOG-RELATED"/>
    <property type="match status" value="1"/>
</dbReference>
<dbReference type="Proteomes" id="UP000799770">
    <property type="component" value="Unassembled WGS sequence"/>
</dbReference>
<name>A0A6A5YVA9_9PLEO</name>
<organism evidence="2 3">
    <name type="scientific">Lophiotrema nucula</name>
    <dbReference type="NCBI Taxonomy" id="690887"/>
    <lineage>
        <taxon>Eukaryota</taxon>
        <taxon>Fungi</taxon>
        <taxon>Dikarya</taxon>
        <taxon>Ascomycota</taxon>
        <taxon>Pezizomycotina</taxon>
        <taxon>Dothideomycetes</taxon>
        <taxon>Pleosporomycetidae</taxon>
        <taxon>Pleosporales</taxon>
        <taxon>Lophiotremataceae</taxon>
        <taxon>Lophiotrema</taxon>
    </lineage>
</organism>
<dbReference type="PANTHER" id="PTHR24148:SF79">
    <property type="entry name" value="HETEROKARYON INCOMPATIBILITY DOMAIN-CONTAINING PROTEIN"/>
    <property type="match status" value="1"/>
</dbReference>
<evidence type="ECO:0000313" key="3">
    <source>
        <dbReference type="Proteomes" id="UP000799770"/>
    </source>
</evidence>
<dbReference type="Pfam" id="PF06985">
    <property type="entry name" value="HET"/>
    <property type="match status" value="1"/>
</dbReference>
<dbReference type="InterPro" id="IPR052895">
    <property type="entry name" value="HetReg/Transcr_Mod"/>
</dbReference>
<protein>
    <submittedName>
        <fullName evidence="2">Heterokaryon incompatibility protein-domain-containing protein</fullName>
    </submittedName>
</protein>
<dbReference type="OrthoDB" id="2157530at2759"/>
<gene>
    <name evidence="2" type="ORF">BDV96DRAFT_193844</name>
</gene>
<dbReference type="InterPro" id="IPR010730">
    <property type="entry name" value="HET"/>
</dbReference>